<keyword evidence="10 16" id="KW-0460">Magnesium</keyword>
<feature type="site" description="Substrate discrimination" evidence="16">
    <location>
        <position position="22"/>
    </location>
</feature>
<dbReference type="NCBIfam" id="NF002882">
    <property type="entry name" value="PRK03348.1"/>
    <property type="match status" value="1"/>
</dbReference>
<reference evidence="19" key="1">
    <citation type="submission" date="2021-04" db="EMBL/GenBank/DDBJ databases">
        <authorList>
            <person name="Hartkoorn R.C."/>
            <person name="Beaudoing E."/>
            <person name="Hot D."/>
        </authorList>
    </citation>
    <scope>NUCLEOTIDE SEQUENCE</scope>
    <source>
        <strain evidence="19">NRRL B-16292</strain>
    </source>
</reference>
<evidence type="ECO:0000256" key="10">
    <source>
        <dbReference type="ARBA" id="ARBA00022842"/>
    </source>
</evidence>
<comment type="similarity">
    <text evidence="2 16">Belongs to the DNA polymerase type-Y family.</text>
</comment>
<evidence type="ECO:0000256" key="7">
    <source>
        <dbReference type="ARBA" id="ARBA00022705"/>
    </source>
</evidence>
<dbReference type="InterPro" id="IPR036775">
    <property type="entry name" value="DNA_pol_Y-fam_lit_finger_sf"/>
</dbReference>
<dbReference type="InterPro" id="IPR043128">
    <property type="entry name" value="Rev_trsase/Diguanyl_cyclase"/>
</dbReference>
<protein>
    <recommendedName>
        <fullName evidence="16">DNA polymerase IV</fullName>
        <shortName evidence="16">Pol IV</shortName>
        <ecNumber evidence="16">2.7.7.7</ecNumber>
    </recommendedName>
</protein>
<feature type="region of interest" description="Disordered" evidence="17">
    <location>
        <begin position="367"/>
        <end position="454"/>
    </location>
</feature>
<feature type="domain" description="UmuC" evidence="18">
    <location>
        <begin position="13"/>
        <end position="197"/>
    </location>
</feature>
<dbReference type="Gene3D" id="1.10.150.20">
    <property type="entry name" value="5' to 3' exonuclease, C-terminal subdomain"/>
    <property type="match status" value="1"/>
</dbReference>
<evidence type="ECO:0000256" key="1">
    <source>
        <dbReference type="ARBA" id="ARBA00004496"/>
    </source>
</evidence>
<dbReference type="NCBIfam" id="NF002677">
    <property type="entry name" value="PRK02406.1"/>
    <property type="match status" value="1"/>
</dbReference>
<dbReference type="InterPro" id="IPR053848">
    <property type="entry name" value="IMS_HHH_1"/>
</dbReference>
<keyword evidence="8 16" id="KW-0479">Metal-binding</keyword>
<evidence type="ECO:0000256" key="11">
    <source>
        <dbReference type="ARBA" id="ARBA00022932"/>
    </source>
</evidence>
<evidence type="ECO:0000256" key="9">
    <source>
        <dbReference type="ARBA" id="ARBA00022763"/>
    </source>
</evidence>
<dbReference type="InterPro" id="IPR050116">
    <property type="entry name" value="DNA_polymerase-Y"/>
</dbReference>
<dbReference type="InterPro" id="IPR022880">
    <property type="entry name" value="DNApol_IV"/>
</dbReference>
<evidence type="ECO:0000259" key="18">
    <source>
        <dbReference type="PROSITE" id="PS50173"/>
    </source>
</evidence>
<keyword evidence="20" id="KW-1185">Reference proteome</keyword>
<dbReference type="InterPro" id="IPR001126">
    <property type="entry name" value="UmuC"/>
</dbReference>
<keyword evidence="9 16" id="KW-0227">DNA damage</keyword>
<dbReference type="CDD" id="cd03586">
    <property type="entry name" value="PolY_Pol_IV_kappa"/>
    <property type="match status" value="1"/>
</dbReference>
<keyword evidence="4 16" id="KW-0963">Cytoplasm</keyword>
<gene>
    <name evidence="16" type="primary">dinB</name>
    <name evidence="19" type="ORF">Dfulv_23635</name>
</gene>
<evidence type="ECO:0000256" key="5">
    <source>
        <dbReference type="ARBA" id="ARBA00022679"/>
    </source>
</evidence>
<feature type="binding site" evidence="16">
    <location>
        <position position="112"/>
    </location>
    <ligand>
        <name>Mg(2+)</name>
        <dbReference type="ChEBI" id="CHEBI:18420"/>
    </ligand>
</feature>
<dbReference type="Proteomes" id="UP001059617">
    <property type="component" value="Chromosome"/>
</dbReference>
<keyword evidence="11 16" id="KW-0239">DNA-directed DNA polymerase</keyword>
<evidence type="ECO:0000256" key="14">
    <source>
        <dbReference type="ARBA" id="ARBA00025589"/>
    </source>
</evidence>
<accession>A0ABY5WBQ8</accession>
<dbReference type="PANTHER" id="PTHR11076:SF33">
    <property type="entry name" value="DNA POLYMERASE KAPPA"/>
    <property type="match status" value="1"/>
</dbReference>
<reference evidence="19" key="2">
    <citation type="submission" date="2022-09" db="EMBL/GenBank/DDBJ databases">
        <title>Biosynthetic gene clusters of Dactylosporangioum fulvum.</title>
        <authorList>
            <person name="Caradec T."/>
        </authorList>
    </citation>
    <scope>NUCLEOTIDE SEQUENCE</scope>
    <source>
        <strain evidence="19">NRRL B-16292</strain>
    </source>
</reference>
<dbReference type="Pfam" id="PF11799">
    <property type="entry name" value="IMS_C"/>
    <property type="match status" value="1"/>
</dbReference>
<sequence>MDGGEHVRTTASILHVDLDAMFASVEQRDKPSLRGRPVIVGGIGGRGVVATASYEARAYGARSAMPIAEARRRCPPGTAYLAPRFPAYRRTSQVVMGLLAELSPLVEPVSIDEAYVDLAAGDHDLTVAGVTALATGLKARIAAATGGVTGSVGAGTSKLVAKISSDLHKPDGLTVVAPGTERDLMYPLPVTKLPGVGPATAERLRRSGVHTVADLAAVSPADLLDWFGQAHGTALFRLARADDNRSVVAERETKSVSAEETFSTDIADRSRLGVELDLLATQVGGRLRTAGLSGRTITLKARYFDFTTITRSTTRTQPTDDPQVITQAARRLLADVDVTGGLRLLGVGVSGLTEFAQDDLLSLLTPAADRPAPAGDDSGAPEPAAPTAPAGSQWRTGQDVCHDEHGPGWVWGSGRGRVTVRFEGPRTGPGPVRTFAADDPRLHPAEPPDWTGPA</sequence>
<organism evidence="19 20">
    <name type="scientific">Dactylosporangium fulvum</name>
    <dbReference type="NCBI Taxonomy" id="53359"/>
    <lineage>
        <taxon>Bacteria</taxon>
        <taxon>Bacillati</taxon>
        <taxon>Actinomycetota</taxon>
        <taxon>Actinomycetes</taxon>
        <taxon>Micromonosporales</taxon>
        <taxon>Micromonosporaceae</taxon>
        <taxon>Dactylosporangium</taxon>
    </lineage>
</organism>
<feature type="binding site" evidence="16">
    <location>
        <position position="17"/>
    </location>
    <ligand>
        <name>Mg(2+)</name>
        <dbReference type="ChEBI" id="CHEBI:18420"/>
    </ligand>
</feature>
<evidence type="ECO:0000313" key="20">
    <source>
        <dbReference type="Proteomes" id="UP001059617"/>
    </source>
</evidence>
<dbReference type="Gene3D" id="3.40.1170.60">
    <property type="match status" value="1"/>
</dbReference>
<evidence type="ECO:0000256" key="13">
    <source>
        <dbReference type="ARBA" id="ARBA00023204"/>
    </source>
</evidence>
<dbReference type="InterPro" id="IPR017961">
    <property type="entry name" value="DNA_pol_Y-fam_little_finger"/>
</dbReference>
<dbReference type="PROSITE" id="PS50173">
    <property type="entry name" value="UMUC"/>
    <property type="match status" value="1"/>
</dbReference>
<dbReference type="EMBL" id="CP073720">
    <property type="protein sequence ID" value="UWP87513.1"/>
    <property type="molecule type" value="Genomic_DNA"/>
</dbReference>
<dbReference type="GO" id="GO:0003887">
    <property type="term" value="F:DNA-directed DNA polymerase activity"/>
    <property type="evidence" value="ECO:0007669"/>
    <property type="project" value="UniProtKB-EC"/>
</dbReference>
<evidence type="ECO:0000256" key="2">
    <source>
        <dbReference type="ARBA" id="ARBA00010945"/>
    </source>
</evidence>
<evidence type="ECO:0000256" key="4">
    <source>
        <dbReference type="ARBA" id="ARBA00022490"/>
    </source>
</evidence>
<evidence type="ECO:0000256" key="15">
    <source>
        <dbReference type="ARBA" id="ARBA00049244"/>
    </source>
</evidence>
<comment type="subcellular location">
    <subcellularLocation>
        <location evidence="1 16">Cytoplasm</location>
    </subcellularLocation>
</comment>
<keyword evidence="13 16" id="KW-0234">DNA repair</keyword>
<comment type="catalytic activity">
    <reaction evidence="15 16">
        <text>DNA(n) + a 2'-deoxyribonucleoside 5'-triphosphate = DNA(n+1) + diphosphate</text>
        <dbReference type="Rhea" id="RHEA:22508"/>
        <dbReference type="Rhea" id="RHEA-COMP:17339"/>
        <dbReference type="Rhea" id="RHEA-COMP:17340"/>
        <dbReference type="ChEBI" id="CHEBI:33019"/>
        <dbReference type="ChEBI" id="CHEBI:61560"/>
        <dbReference type="ChEBI" id="CHEBI:173112"/>
        <dbReference type="EC" id="2.7.7.7"/>
    </reaction>
</comment>
<dbReference type="RefSeq" id="WP_259867872.1">
    <property type="nucleotide sequence ID" value="NZ_BAAAST010000071.1"/>
</dbReference>
<evidence type="ECO:0000256" key="17">
    <source>
        <dbReference type="SAM" id="MobiDB-lite"/>
    </source>
</evidence>
<dbReference type="InterPro" id="IPR043502">
    <property type="entry name" value="DNA/RNA_pol_sf"/>
</dbReference>
<comment type="subunit">
    <text evidence="16">Monomer.</text>
</comment>
<dbReference type="Pfam" id="PF21999">
    <property type="entry name" value="IMS_HHH_1"/>
    <property type="match status" value="1"/>
</dbReference>
<dbReference type="HAMAP" id="MF_01113">
    <property type="entry name" value="DNApol_IV"/>
    <property type="match status" value="1"/>
</dbReference>
<keyword evidence="5 16" id="KW-0808">Transferase</keyword>
<dbReference type="Gene3D" id="3.30.70.270">
    <property type="match status" value="1"/>
</dbReference>
<feature type="active site" evidence="16">
    <location>
        <position position="113"/>
    </location>
</feature>
<proteinExistence type="inferred from homology"/>
<name>A0ABY5WBQ8_9ACTN</name>
<comment type="function">
    <text evidence="14 16">Poorly processive, error-prone DNA polymerase involved in untargeted mutagenesis. Copies undamaged DNA at stalled replication forks, which arise in vivo from mismatched or misaligned primer ends. These misaligned primers can be extended by PolIV. Exhibits no 3'-5' exonuclease (proofreading) activity. May be involved in translesional synthesis, in conjunction with the beta clamp from PolIII.</text>
</comment>
<feature type="compositionally biased region" description="Basic and acidic residues" evidence="17">
    <location>
        <begin position="436"/>
        <end position="446"/>
    </location>
</feature>
<evidence type="ECO:0000256" key="3">
    <source>
        <dbReference type="ARBA" id="ARBA00022457"/>
    </source>
</evidence>
<dbReference type="PANTHER" id="PTHR11076">
    <property type="entry name" value="DNA REPAIR POLYMERASE UMUC / TRANSFERASE FAMILY MEMBER"/>
    <property type="match status" value="1"/>
</dbReference>
<evidence type="ECO:0000256" key="6">
    <source>
        <dbReference type="ARBA" id="ARBA00022695"/>
    </source>
</evidence>
<evidence type="ECO:0000256" key="12">
    <source>
        <dbReference type="ARBA" id="ARBA00023125"/>
    </source>
</evidence>
<dbReference type="Pfam" id="PF00817">
    <property type="entry name" value="IMS"/>
    <property type="match status" value="1"/>
</dbReference>
<dbReference type="SUPFAM" id="SSF100879">
    <property type="entry name" value="Lesion bypass DNA polymerase (Y-family), little finger domain"/>
    <property type="match status" value="1"/>
</dbReference>
<keyword evidence="12 16" id="KW-0238">DNA-binding</keyword>
<keyword evidence="6 16" id="KW-0548">Nucleotidyltransferase</keyword>
<dbReference type="EC" id="2.7.7.7" evidence="16"/>
<dbReference type="SUPFAM" id="SSF56672">
    <property type="entry name" value="DNA/RNA polymerases"/>
    <property type="match status" value="1"/>
</dbReference>
<feature type="compositionally biased region" description="Low complexity" evidence="17">
    <location>
        <begin position="367"/>
        <end position="390"/>
    </location>
</feature>
<dbReference type="Gene3D" id="3.30.1490.100">
    <property type="entry name" value="DNA polymerase, Y-family, little finger domain"/>
    <property type="match status" value="1"/>
</dbReference>
<evidence type="ECO:0000256" key="16">
    <source>
        <dbReference type="HAMAP-Rule" id="MF_01113"/>
    </source>
</evidence>
<evidence type="ECO:0000256" key="8">
    <source>
        <dbReference type="ARBA" id="ARBA00022723"/>
    </source>
</evidence>
<keyword evidence="3 16" id="KW-0515">Mutator protein</keyword>
<evidence type="ECO:0000313" key="19">
    <source>
        <dbReference type="EMBL" id="UWP87513.1"/>
    </source>
</evidence>
<keyword evidence="7 16" id="KW-0235">DNA replication</keyword>
<comment type="cofactor">
    <cofactor evidence="16">
        <name>Mg(2+)</name>
        <dbReference type="ChEBI" id="CHEBI:18420"/>
    </cofactor>
    <text evidence="16">Binds 2 magnesium ions per subunit.</text>
</comment>